<sequence length="189" mass="20432">MAELSDFTELITSEHAGATKFVATIEASVQAFVDQINVAESAYSYYDLDNAVGTQLDAVGLWVGASRLIKLPVNVYFSFDEDGVGFDQGIWWEVGDALNVVTSLDDDLYRLFIRAKILCNMWDGTLPAAIEIIEIITDGTGVAISVVEGERSVSFTITGNVSTVIKSIIQEGYLPLNPAGISVSYSFVS</sequence>
<name>A0A318QTY9_9PROT</name>
<dbReference type="EMBL" id="NKTX01000032">
    <property type="protein sequence ID" value="PYD81424.1"/>
    <property type="molecule type" value="Genomic_DNA"/>
</dbReference>
<reference evidence="1 2" key="1">
    <citation type="submission" date="2017-07" db="EMBL/GenBank/DDBJ databases">
        <title>A draft genome sequence of Komagataeibacter oboediens LMG 18849.</title>
        <authorList>
            <person name="Skraban J."/>
            <person name="Cleenwerck I."/>
            <person name="Vandamme P."/>
            <person name="Trcek J."/>
        </authorList>
    </citation>
    <scope>NUCLEOTIDE SEQUENCE [LARGE SCALE GENOMIC DNA]</scope>
    <source>
        <strain evidence="1 2">LMG 18849</strain>
    </source>
</reference>
<gene>
    <name evidence="1" type="ORF">CFR80_11960</name>
</gene>
<protein>
    <recommendedName>
        <fullName evidence="3">DUF2612 domain-containing protein</fullName>
    </recommendedName>
</protein>
<evidence type="ECO:0000313" key="2">
    <source>
        <dbReference type="Proteomes" id="UP000247417"/>
    </source>
</evidence>
<dbReference type="Pfam" id="PF11041">
    <property type="entry name" value="Phage_Wedge1"/>
    <property type="match status" value="1"/>
</dbReference>
<accession>A0A318QTY9</accession>
<dbReference type="RefSeq" id="WP_110507429.1">
    <property type="nucleotide sequence ID" value="NZ_NKTX01000032.1"/>
</dbReference>
<proteinExistence type="predicted"/>
<evidence type="ECO:0000313" key="1">
    <source>
        <dbReference type="EMBL" id="PYD81424.1"/>
    </source>
</evidence>
<dbReference type="AlphaFoldDB" id="A0A318QTY9"/>
<evidence type="ECO:0008006" key="3">
    <source>
        <dbReference type="Google" id="ProtNLM"/>
    </source>
</evidence>
<comment type="caution">
    <text evidence="1">The sequence shown here is derived from an EMBL/GenBank/DDBJ whole genome shotgun (WGS) entry which is preliminary data.</text>
</comment>
<dbReference type="InterPro" id="IPR021283">
    <property type="entry name" value="Phage_Wedge1"/>
</dbReference>
<dbReference type="OrthoDB" id="8158189at2"/>
<organism evidence="1 2">
    <name type="scientific">Komagataeibacter oboediens</name>
    <dbReference type="NCBI Taxonomy" id="65958"/>
    <lineage>
        <taxon>Bacteria</taxon>
        <taxon>Pseudomonadati</taxon>
        <taxon>Pseudomonadota</taxon>
        <taxon>Alphaproteobacteria</taxon>
        <taxon>Acetobacterales</taxon>
        <taxon>Acetobacteraceae</taxon>
        <taxon>Komagataeibacter</taxon>
    </lineage>
</organism>
<dbReference type="Proteomes" id="UP000247417">
    <property type="component" value="Unassembled WGS sequence"/>
</dbReference>
<dbReference type="STRING" id="940286.GCA_000227565_01382"/>